<dbReference type="InterPro" id="IPR050911">
    <property type="entry name" value="DRAM/TMEM150_Autophagy_Mod"/>
</dbReference>
<keyword evidence="3 6" id="KW-0812">Transmembrane</keyword>
<dbReference type="KEGG" id="bbel:109463068"/>
<feature type="transmembrane region" description="Helical" evidence="6">
    <location>
        <begin position="52"/>
        <end position="75"/>
    </location>
</feature>
<keyword evidence="4 6" id="KW-1133">Transmembrane helix</keyword>
<dbReference type="PANTHER" id="PTHR21324:SF18">
    <property type="entry name" value="DNA DAMAGE-REGULATED AUTOPHAGY MODULATOR PROTEIN 1-LIKE"/>
    <property type="match status" value="1"/>
</dbReference>
<sequence length="251" mass="27394">MEYSRYCLSPLFLVFGVISLWFVCLGLTIGLGHKTSAVFISDTGTEHPERGIFTMTLNIGASGIAATLILNYRYVAQHGGPTRLNRATLIIGLLAALGLSMVGAFQWAEMFVAHVIGAAMAFLLSTAYTWLQTVLTYKLRDSGGTTMGTFGLRLFLAILVTGTLVPFVITLALVFTKTADTPDMRVATVTFEWLLGISQLIYPASLAWELRKVTTVVIFLDIKGIIVKEAARLRSTEMAPHFDVSSEAVYI</sequence>
<feature type="transmembrane region" description="Helical" evidence="6">
    <location>
        <begin position="152"/>
        <end position="175"/>
    </location>
</feature>
<gene>
    <name evidence="9" type="primary">LOC109463068</name>
</gene>
<dbReference type="Proteomes" id="UP000515135">
    <property type="component" value="Unplaced"/>
</dbReference>
<comment type="similarity">
    <text evidence="2">Belongs to the DRAM/TMEM150 family.</text>
</comment>
<comment type="subcellular location">
    <subcellularLocation>
        <location evidence="1">Endomembrane system</location>
        <topology evidence="1">Multi-pass membrane protein</topology>
    </subcellularLocation>
</comment>
<evidence type="ECO:0000256" key="4">
    <source>
        <dbReference type="ARBA" id="ARBA00022989"/>
    </source>
</evidence>
<evidence type="ECO:0000313" key="9">
    <source>
        <dbReference type="RefSeq" id="XP_019615336.1"/>
    </source>
</evidence>
<feature type="transmembrane region" description="Helical" evidence="6">
    <location>
        <begin position="111"/>
        <end position="131"/>
    </location>
</feature>
<evidence type="ECO:0000256" key="3">
    <source>
        <dbReference type="ARBA" id="ARBA00022692"/>
    </source>
</evidence>
<name>A0A6P4YEG3_BRABE</name>
<feature type="domain" description="CWH43-like N-terminal" evidence="7">
    <location>
        <begin position="8"/>
        <end position="212"/>
    </location>
</feature>
<dbReference type="Pfam" id="PF10277">
    <property type="entry name" value="Frag1"/>
    <property type="match status" value="1"/>
</dbReference>
<accession>A0A6P4YEG3</accession>
<dbReference type="GeneID" id="109463068"/>
<feature type="transmembrane region" description="Helical" evidence="6">
    <location>
        <begin position="87"/>
        <end position="105"/>
    </location>
</feature>
<evidence type="ECO:0000256" key="5">
    <source>
        <dbReference type="ARBA" id="ARBA00023136"/>
    </source>
</evidence>
<organism evidence="8 9">
    <name type="scientific">Branchiostoma belcheri</name>
    <name type="common">Amphioxus</name>
    <dbReference type="NCBI Taxonomy" id="7741"/>
    <lineage>
        <taxon>Eukaryota</taxon>
        <taxon>Metazoa</taxon>
        <taxon>Chordata</taxon>
        <taxon>Cephalochordata</taxon>
        <taxon>Leptocardii</taxon>
        <taxon>Amphioxiformes</taxon>
        <taxon>Branchiostomatidae</taxon>
        <taxon>Branchiostoma</taxon>
    </lineage>
</organism>
<evidence type="ECO:0000256" key="2">
    <source>
        <dbReference type="ARBA" id="ARBA00006565"/>
    </source>
</evidence>
<protein>
    <submittedName>
        <fullName evidence="9">Transmembrane protein 150B-like</fullName>
    </submittedName>
</protein>
<keyword evidence="8" id="KW-1185">Reference proteome</keyword>
<dbReference type="OrthoDB" id="191706at2759"/>
<dbReference type="AlphaFoldDB" id="A0A6P4YEG3"/>
<dbReference type="PANTHER" id="PTHR21324">
    <property type="entry name" value="FASTING-INDUCIBLE INTEGRAL MEMBRANE PROTEIN TM6P1-RELATED"/>
    <property type="match status" value="1"/>
</dbReference>
<dbReference type="RefSeq" id="XP_019615336.1">
    <property type="nucleotide sequence ID" value="XM_019759777.1"/>
</dbReference>
<proteinExistence type="inferred from homology"/>
<evidence type="ECO:0000313" key="8">
    <source>
        <dbReference type="Proteomes" id="UP000515135"/>
    </source>
</evidence>
<dbReference type="InterPro" id="IPR019402">
    <property type="entry name" value="CWH43_N"/>
</dbReference>
<feature type="transmembrane region" description="Helical" evidence="6">
    <location>
        <begin position="12"/>
        <end position="32"/>
    </location>
</feature>
<keyword evidence="5 6" id="KW-0472">Membrane</keyword>
<evidence type="ECO:0000259" key="7">
    <source>
        <dbReference type="Pfam" id="PF10277"/>
    </source>
</evidence>
<reference evidence="9" key="1">
    <citation type="submission" date="2025-08" db="UniProtKB">
        <authorList>
            <consortium name="RefSeq"/>
        </authorList>
    </citation>
    <scope>IDENTIFICATION</scope>
    <source>
        <tissue evidence="9">Gonad</tissue>
    </source>
</reference>
<evidence type="ECO:0000256" key="1">
    <source>
        <dbReference type="ARBA" id="ARBA00004127"/>
    </source>
</evidence>
<dbReference type="GO" id="GO:0012505">
    <property type="term" value="C:endomembrane system"/>
    <property type="evidence" value="ECO:0007669"/>
    <property type="project" value="UniProtKB-SubCell"/>
</dbReference>
<evidence type="ECO:0000256" key="6">
    <source>
        <dbReference type="SAM" id="Phobius"/>
    </source>
</evidence>